<dbReference type="InterPro" id="IPR050194">
    <property type="entry name" value="Glycosyltransferase_grp1"/>
</dbReference>
<dbReference type="InterPro" id="IPR028098">
    <property type="entry name" value="Glyco_trans_4-like_N"/>
</dbReference>
<gene>
    <name evidence="3" type="ORF">PM738_17190</name>
</gene>
<dbReference type="PANTHER" id="PTHR45947">
    <property type="entry name" value="SULFOQUINOVOSYL TRANSFERASE SQD2"/>
    <property type="match status" value="1"/>
</dbReference>
<feature type="domain" description="Glycosyltransferase subfamily 4-like N-terminal" evidence="2">
    <location>
        <begin position="57"/>
        <end position="155"/>
    </location>
</feature>
<dbReference type="GO" id="GO:0016757">
    <property type="term" value="F:glycosyltransferase activity"/>
    <property type="evidence" value="ECO:0007669"/>
    <property type="project" value="InterPro"/>
</dbReference>
<dbReference type="Proteomes" id="UP001211987">
    <property type="component" value="Unassembled WGS sequence"/>
</dbReference>
<evidence type="ECO:0000259" key="1">
    <source>
        <dbReference type="Pfam" id="PF00534"/>
    </source>
</evidence>
<comment type="caution">
    <text evidence="3">The sequence shown here is derived from an EMBL/GenBank/DDBJ whole genome shotgun (WGS) entry which is preliminary data.</text>
</comment>
<reference evidence="3" key="1">
    <citation type="submission" date="2023-01" db="EMBL/GenBank/DDBJ databases">
        <title>Human gut microbiome strain richness.</title>
        <authorList>
            <person name="Chen-Liaw A."/>
        </authorList>
    </citation>
    <scope>NUCLEOTIDE SEQUENCE</scope>
    <source>
        <strain evidence="3">1001217st2_G6_1001217B_191108</strain>
    </source>
</reference>
<name>A0AB35IQ61_9FIRM</name>
<dbReference type="PANTHER" id="PTHR45947:SF3">
    <property type="entry name" value="SULFOQUINOVOSYL TRANSFERASE SQD2"/>
    <property type="match status" value="1"/>
</dbReference>
<evidence type="ECO:0000313" key="4">
    <source>
        <dbReference type="Proteomes" id="UP001211987"/>
    </source>
</evidence>
<evidence type="ECO:0000313" key="3">
    <source>
        <dbReference type="EMBL" id="MDB7085539.1"/>
    </source>
</evidence>
<organism evidence="3 4">
    <name type="scientific">Thomasclavelia ramosa</name>
    <dbReference type="NCBI Taxonomy" id="1547"/>
    <lineage>
        <taxon>Bacteria</taxon>
        <taxon>Bacillati</taxon>
        <taxon>Bacillota</taxon>
        <taxon>Erysipelotrichia</taxon>
        <taxon>Erysipelotrichales</taxon>
        <taxon>Coprobacillaceae</taxon>
        <taxon>Thomasclavelia</taxon>
    </lineage>
</organism>
<dbReference type="Pfam" id="PF00534">
    <property type="entry name" value="Glycos_transf_1"/>
    <property type="match status" value="1"/>
</dbReference>
<dbReference type="SUPFAM" id="SSF53756">
    <property type="entry name" value="UDP-Glycosyltransferase/glycogen phosphorylase"/>
    <property type="match status" value="1"/>
</dbReference>
<evidence type="ECO:0000259" key="2">
    <source>
        <dbReference type="Pfam" id="PF13439"/>
    </source>
</evidence>
<dbReference type="RefSeq" id="WP_272019272.1">
    <property type="nucleotide sequence ID" value="NZ_JAQLKE010000043.1"/>
</dbReference>
<accession>A0AB35IQ61</accession>
<dbReference type="AlphaFoldDB" id="A0AB35IQ61"/>
<proteinExistence type="predicted"/>
<protein>
    <submittedName>
        <fullName evidence="3">Glycosyltransferase</fullName>
    </submittedName>
</protein>
<sequence>MIIYSQIYNAVLLDKMKIKLYFGQEDVIKKSGIGRAFVHQKKALELSGIPYTTDKDDLDYDILHINTVWPDSFKMINQARKYNKKIVYRAHSTEEDFKNSFMFSNTVSGVYKKWLISMYTKGDYIVTPTPYSKRILESYGITLPIKAVSNGVDLTQFNPGQEQIESFIQQYKIDSKDVVIISVGWLFERKGFDTFVSVAKKLPEYKFMWFGDIKLSRPTKKIKDLLDDLPQNAILPGYVSGDIIKGAYGRSNIFFFPSREETEGIVVLEALASKCNVLLRDIPVFSDWLENGVNCYKGNHTDDFVEIIKKMINGEYPSLVEQGYKVAEERELSKIGKELLEVYKETLKV</sequence>
<dbReference type="Pfam" id="PF13439">
    <property type="entry name" value="Glyco_transf_4"/>
    <property type="match status" value="1"/>
</dbReference>
<dbReference type="CDD" id="cd03801">
    <property type="entry name" value="GT4_PimA-like"/>
    <property type="match status" value="1"/>
</dbReference>
<dbReference type="InterPro" id="IPR001296">
    <property type="entry name" value="Glyco_trans_1"/>
</dbReference>
<dbReference type="Gene3D" id="3.40.50.2000">
    <property type="entry name" value="Glycogen Phosphorylase B"/>
    <property type="match status" value="2"/>
</dbReference>
<feature type="domain" description="Glycosyl transferase family 1" evidence="1">
    <location>
        <begin position="165"/>
        <end position="315"/>
    </location>
</feature>
<dbReference type="EMBL" id="JAQLKE010000043">
    <property type="protein sequence ID" value="MDB7085539.1"/>
    <property type="molecule type" value="Genomic_DNA"/>
</dbReference>